<feature type="compositionally biased region" description="Gly residues" evidence="1">
    <location>
        <begin position="126"/>
        <end position="138"/>
    </location>
</feature>
<dbReference type="InterPro" id="IPR027842">
    <property type="entry name" value="HAM1-like_C"/>
</dbReference>
<dbReference type="PANTHER" id="PTHR31138">
    <property type="entry name" value="CHROMOSOME 19, WHOLE GENOME SHOTGUN SEQUENCE"/>
    <property type="match status" value="1"/>
</dbReference>
<comment type="caution">
    <text evidence="4">The sequence shown here is derived from an EMBL/GenBank/DDBJ whole genome shotgun (WGS) entry which is preliminary data.</text>
</comment>
<feature type="non-terminal residue" evidence="4">
    <location>
        <position position="915"/>
    </location>
</feature>
<feature type="compositionally biased region" description="Polar residues" evidence="1">
    <location>
        <begin position="144"/>
        <end position="157"/>
    </location>
</feature>
<feature type="compositionally biased region" description="Low complexity" evidence="1">
    <location>
        <begin position="742"/>
        <end position="754"/>
    </location>
</feature>
<dbReference type="Pfam" id="PF19343">
    <property type="entry name" value="HAM1_N"/>
    <property type="match status" value="2"/>
</dbReference>
<feature type="region of interest" description="Disordered" evidence="1">
    <location>
        <begin position="717"/>
        <end position="772"/>
    </location>
</feature>
<evidence type="ECO:0000313" key="4">
    <source>
        <dbReference type="EMBL" id="KAJ1980884.1"/>
    </source>
</evidence>
<feature type="domain" description="HAM1-like N-terminal" evidence="3">
    <location>
        <begin position="418"/>
        <end position="711"/>
    </location>
</feature>
<dbReference type="AlphaFoldDB" id="A0A9W8EDP5"/>
<evidence type="ECO:0000256" key="1">
    <source>
        <dbReference type="SAM" id="MobiDB-lite"/>
    </source>
</evidence>
<dbReference type="Gene3D" id="3.15.10.10">
    <property type="entry name" value="Bactericidal permeability-increasing protein, domain 1"/>
    <property type="match status" value="1"/>
</dbReference>
<feature type="region of interest" description="Disordered" evidence="1">
    <location>
        <begin position="413"/>
        <end position="436"/>
    </location>
</feature>
<reference evidence="4" key="1">
    <citation type="submission" date="2022-07" db="EMBL/GenBank/DDBJ databases">
        <title>Phylogenomic reconstructions and comparative analyses of Kickxellomycotina fungi.</title>
        <authorList>
            <person name="Reynolds N.K."/>
            <person name="Stajich J.E."/>
            <person name="Barry K."/>
            <person name="Grigoriev I.V."/>
            <person name="Crous P."/>
            <person name="Smith M.E."/>
        </authorList>
    </citation>
    <scope>NUCLEOTIDE SEQUENCE</scope>
    <source>
        <strain evidence="4">RSA 567</strain>
    </source>
</reference>
<sequence>MSREHTTSSGQHSNLAPGERLMGNERDTHLPGTTPRRPPLEGNPDSLASADVSRPPLQGNDEAQRSSVAPRVPLAGDDDVRAHPDAIRKAPLSGVPTARRPQFDEGATNRDRSEGVGGARTSVGAAGTGAGAGAGAATGVGRTNPGSARKSNVSSSTDPDRARFERLARNTAPDSSKPLDQMTDAERALALRHGSKGVASNVAEGQLPSTDRMAEGLDRVHIDEAQYGNLSREGQKLARDVENLAGSTQQVLLEKNQDEQLQKTMFHGVQAGQQAPGRERLHQAGQSAKAYRQGDHTTPQLTRDLRSRVMEVSRLLVTSSAFRKLMGDFTNLFRDVVLDKSAQGTGASQQQHPAGAEAGTTANAPTGRPLHSNEQGMTGVQGHDPMHPMGRDAQQPGAVRNAMGDTRLHAGEAHQGRMGASDAPRQTAGHGASRVREQLSQVHLSEQDKRLFTQRFRELMHEVQGNPRYQQAIEDLVALLGELRNHAARTSRQLTDKARATAEQTENQDLELAVRNARELVENFANGYPTDRLYEAFQNLFQCLREDQRSDALLHDSKQFVLASLRDPEFVDSERFRPEANRLMDFASQVFNQHSRNASETIGREWQALNRGFEEDTTTQQWSGDVRQVMHDLFYDESGKMTVKTELIQDAVKVLPQLVQAARFLPLPRMEYADEEYEYAVDNVLVSLSHILPNNIRLATETNVDLGEYGQSLTDTMDTKAQRARERAHAKTGTQAGERDGTLASSLSSTSSGSSHGGGGLFGRRRSSSTSSGGMVHDVAFDVRNVVCTIHNAVFFFRKKKGFPRLADSGLADITMNENKGMDLRLVVRLGDQTAQGRSLRVVRVKSKVRSLSLKLRDTKHNVLYKLFSPILNTMIRKRMQHEIDDGIRQFIENMDEQMTQQAKQSAQSMRESRE</sequence>
<dbReference type="PANTHER" id="PTHR31138:SF1">
    <property type="entry name" value="PDZ DOMAIN-CONTAINING PROTEIN"/>
    <property type="match status" value="1"/>
</dbReference>
<dbReference type="InterPro" id="IPR045967">
    <property type="entry name" value="HAM1-like_N"/>
</dbReference>
<feature type="domain" description="HAM1-like N-terminal" evidence="3">
    <location>
        <begin position="197"/>
        <end position="343"/>
    </location>
</feature>
<gene>
    <name evidence="4" type="ORF">H4R34_002297</name>
</gene>
<organism evidence="4 5">
    <name type="scientific">Dimargaris verticillata</name>
    <dbReference type="NCBI Taxonomy" id="2761393"/>
    <lineage>
        <taxon>Eukaryota</taxon>
        <taxon>Fungi</taxon>
        <taxon>Fungi incertae sedis</taxon>
        <taxon>Zoopagomycota</taxon>
        <taxon>Kickxellomycotina</taxon>
        <taxon>Dimargaritomycetes</taxon>
        <taxon>Dimargaritales</taxon>
        <taxon>Dimargaritaceae</taxon>
        <taxon>Dimargaris</taxon>
    </lineage>
</organism>
<dbReference type="Proteomes" id="UP001151582">
    <property type="component" value="Unassembled WGS sequence"/>
</dbReference>
<dbReference type="Pfam" id="PF14613">
    <property type="entry name" value="HAM1_C"/>
    <property type="match status" value="1"/>
</dbReference>
<feature type="domain" description="HAM1-like C-terminal" evidence="2">
    <location>
        <begin position="848"/>
        <end position="912"/>
    </location>
</feature>
<dbReference type="InterPro" id="IPR017943">
    <property type="entry name" value="Bactericidal_perm-incr_a/b_dom"/>
</dbReference>
<feature type="compositionally biased region" description="Basic and acidic residues" evidence="1">
    <location>
        <begin position="717"/>
        <end position="729"/>
    </location>
</feature>
<feature type="region of interest" description="Disordered" evidence="1">
    <location>
        <begin position="343"/>
        <end position="397"/>
    </location>
</feature>
<feature type="region of interest" description="Disordered" evidence="1">
    <location>
        <begin position="275"/>
        <end position="303"/>
    </location>
</feature>
<keyword evidence="5" id="KW-1185">Reference proteome</keyword>
<dbReference type="EMBL" id="JANBQB010000148">
    <property type="protein sequence ID" value="KAJ1980884.1"/>
    <property type="molecule type" value="Genomic_DNA"/>
</dbReference>
<dbReference type="OrthoDB" id="19394at2759"/>
<evidence type="ECO:0000259" key="2">
    <source>
        <dbReference type="Pfam" id="PF14613"/>
    </source>
</evidence>
<name>A0A9W8EDP5_9FUNG</name>
<dbReference type="SUPFAM" id="SSF55394">
    <property type="entry name" value="Bactericidal permeability-increasing protein, BPI"/>
    <property type="match status" value="1"/>
</dbReference>
<protein>
    <submittedName>
        <fullName evidence="4">Uncharacterized protein</fullName>
    </submittedName>
</protein>
<feature type="compositionally biased region" description="Polar residues" evidence="1">
    <location>
        <begin position="343"/>
        <end position="352"/>
    </location>
</feature>
<evidence type="ECO:0000313" key="5">
    <source>
        <dbReference type="Proteomes" id="UP001151582"/>
    </source>
</evidence>
<feature type="compositionally biased region" description="Basic and acidic residues" evidence="1">
    <location>
        <begin position="101"/>
        <end position="114"/>
    </location>
</feature>
<evidence type="ECO:0000259" key="3">
    <source>
        <dbReference type="Pfam" id="PF19343"/>
    </source>
</evidence>
<accession>A0A9W8EDP5</accession>
<feature type="region of interest" description="Disordered" evidence="1">
    <location>
        <begin position="1"/>
        <end position="179"/>
    </location>
</feature>
<proteinExistence type="predicted"/>
<feature type="compositionally biased region" description="Basic and acidic residues" evidence="1">
    <location>
        <begin position="78"/>
        <end position="88"/>
    </location>
</feature>
<dbReference type="GO" id="GO:0008289">
    <property type="term" value="F:lipid binding"/>
    <property type="evidence" value="ECO:0007669"/>
    <property type="project" value="InterPro"/>
</dbReference>
<feature type="compositionally biased region" description="Basic and acidic residues" evidence="1">
    <location>
        <begin position="158"/>
        <end position="168"/>
    </location>
</feature>